<dbReference type="Proteomes" id="UP000191905">
    <property type="component" value="Unassembled WGS sequence"/>
</dbReference>
<accession>A0A1V8RV49</accession>
<evidence type="ECO:0000256" key="1">
    <source>
        <dbReference type="SAM" id="MobiDB-lite"/>
    </source>
</evidence>
<protein>
    <submittedName>
        <fullName evidence="3">Uncharacterized protein</fullName>
    </submittedName>
</protein>
<comment type="caution">
    <text evidence="3">The sequence shown here is derived from an EMBL/GenBank/DDBJ whole genome shotgun (WGS) entry which is preliminary data.</text>
</comment>
<proteinExistence type="predicted"/>
<keyword evidence="2" id="KW-1133">Transmembrane helix</keyword>
<dbReference type="EMBL" id="MDET01000003">
    <property type="protein sequence ID" value="OQM77076.1"/>
    <property type="molecule type" value="Genomic_DNA"/>
</dbReference>
<evidence type="ECO:0000313" key="3">
    <source>
        <dbReference type="EMBL" id="OQM77076.1"/>
    </source>
</evidence>
<organism evidence="3 4">
    <name type="scientific">Manganibacter manganicus</name>
    <dbReference type="NCBI Taxonomy" id="1873176"/>
    <lineage>
        <taxon>Bacteria</taxon>
        <taxon>Pseudomonadati</taxon>
        <taxon>Pseudomonadota</taxon>
        <taxon>Alphaproteobacteria</taxon>
        <taxon>Hyphomicrobiales</taxon>
        <taxon>Phyllobacteriaceae</taxon>
        <taxon>Manganibacter</taxon>
    </lineage>
</organism>
<feature type="transmembrane region" description="Helical" evidence="2">
    <location>
        <begin position="98"/>
        <end position="117"/>
    </location>
</feature>
<keyword evidence="2" id="KW-0812">Transmembrane</keyword>
<dbReference type="AlphaFoldDB" id="A0A1V8RV49"/>
<feature type="transmembrane region" description="Helical" evidence="2">
    <location>
        <begin position="26"/>
        <end position="45"/>
    </location>
</feature>
<keyword evidence="2" id="KW-0472">Membrane</keyword>
<gene>
    <name evidence="3" type="ORF">BFN67_11335</name>
</gene>
<evidence type="ECO:0000256" key="2">
    <source>
        <dbReference type="SAM" id="Phobius"/>
    </source>
</evidence>
<feature type="transmembrane region" description="Helical" evidence="2">
    <location>
        <begin position="57"/>
        <end position="78"/>
    </location>
</feature>
<name>A0A1V8RV49_9HYPH</name>
<keyword evidence="4" id="KW-1185">Reference proteome</keyword>
<reference evidence="3 4" key="1">
    <citation type="journal article" date="2016" name="Int. J. Syst. Evol. Microbiol.">
        <title>Pseudaminobacter manganicus sp. nov., isolated from sludge of a manganese mine.</title>
        <authorList>
            <person name="Li J."/>
            <person name="Huang J."/>
            <person name="Liao S."/>
            <person name="Wang G."/>
        </authorList>
    </citation>
    <scope>NUCLEOTIDE SEQUENCE [LARGE SCALE GENOMIC DNA]</scope>
    <source>
        <strain evidence="3 4">JH-7</strain>
    </source>
</reference>
<evidence type="ECO:0000313" key="4">
    <source>
        <dbReference type="Proteomes" id="UP000191905"/>
    </source>
</evidence>
<sequence>MDGDEPTSEAPFAEAAENHRPLPNGYRQGVITAITVMLGFSLYFLRFWGLEASGEWTLPTFLATVPIFLSAVCLSVALWRSLQVEDDNVPVYRVTLKWFLSGVLLALAGVVAAAITYS</sequence>
<feature type="region of interest" description="Disordered" evidence="1">
    <location>
        <begin position="1"/>
        <end position="22"/>
    </location>
</feature>
<dbReference type="RefSeq" id="WP_080918200.1">
    <property type="nucleotide sequence ID" value="NZ_MDET01000003.1"/>
</dbReference>